<evidence type="ECO:0000313" key="1">
    <source>
        <dbReference type="EMBL" id="MEO3683529.1"/>
    </source>
</evidence>
<dbReference type="InterPro" id="IPR052949">
    <property type="entry name" value="PA_immunity-related"/>
</dbReference>
<dbReference type="Pfam" id="PF13599">
    <property type="entry name" value="Pentapeptide_4"/>
    <property type="match status" value="2"/>
</dbReference>
<name>A0ABV0FU78_9GAMM</name>
<dbReference type="PANTHER" id="PTHR42999">
    <property type="entry name" value="ANTIBIOTIC RESISTANCE PROTEIN MCBG"/>
    <property type="match status" value="1"/>
</dbReference>
<keyword evidence="2" id="KW-1185">Reference proteome</keyword>
<gene>
    <name evidence="1" type="ORF">ABHN84_14720</name>
</gene>
<protein>
    <submittedName>
        <fullName evidence="1">Pentapeptide repeat-containing protein</fullName>
    </submittedName>
</protein>
<dbReference type="InterPro" id="IPR001646">
    <property type="entry name" value="5peptide_repeat"/>
</dbReference>
<accession>A0ABV0FU78</accession>
<comment type="caution">
    <text evidence="1">The sequence shown here is derived from an EMBL/GenBank/DDBJ whole genome shotgun (WGS) entry which is preliminary data.</text>
</comment>
<proteinExistence type="predicted"/>
<dbReference type="Proteomes" id="UP001477278">
    <property type="component" value="Unassembled WGS sequence"/>
</dbReference>
<dbReference type="PANTHER" id="PTHR42999:SF1">
    <property type="entry name" value="PENTAPEPTIDE REPEAT-CONTAINING PROTEIN"/>
    <property type="match status" value="1"/>
</dbReference>
<dbReference type="RefSeq" id="WP_347690527.1">
    <property type="nucleotide sequence ID" value="NZ_JBDPZN010000006.1"/>
</dbReference>
<sequence>MSKVTREQTSKLFTLSHYNDDSFESLKGVDLQFNNITFERCYFMQCDFNQSDFYHCQFIDCTFSQCNLSVLSVIGTEFDAVIFRDCKAIGIDWTKAHWPQFMTQTTIQFERCLLDGSNFYSLNLPELTLVDCRAHDVDFREANLTKADLRLTDLNLSQFSHTNLTGANFTDASNYQIDITANAVKQAIFSRFEALSLLEGLDIQLVD</sequence>
<dbReference type="EMBL" id="JBDPZN010000006">
    <property type="protein sequence ID" value="MEO3683529.1"/>
    <property type="molecule type" value="Genomic_DNA"/>
</dbReference>
<reference evidence="1 2" key="1">
    <citation type="submission" date="2024-05" db="EMBL/GenBank/DDBJ databases">
        <title>Genome sequencing of Marine Estuary Bacteria, Shewanella vesiculosa and S. baltica, and Pseudomonas syringae.</title>
        <authorList>
            <person name="Gurung A."/>
            <person name="Maclea K.S."/>
        </authorList>
    </citation>
    <scope>NUCLEOTIDE SEQUENCE [LARGE SCALE GENOMIC DNA]</scope>
    <source>
        <strain evidence="1 2">1A</strain>
    </source>
</reference>
<organism evidence="1 2">
    <name type="scientific">Shewanella vesiculosa</name>
    <dbReference type="NCBI Taxonomy" id="518738"/>
    <lineage>
        <taxon>Bacteria</taxon>
        <taxon>Pseudomonadati</taxon>
        <taxon>Pseudomonadota</taxon>
        <taxon>Gammaproteobacteria</taxon>
        <taxon>Alteromonadales</taxon>
        <taxon>Shewanellaceae</taxon>
        <taxon>Shewanella</taxon>
    </lineage>
</organism>
<dbReference type="Gene3D" id="2.160.20.80">
    <property type="entry name" value="E3 ubiquitin-protein ligase SopA"/>
    <property type="match status" value="1"/>
</dbReference>
<evidence type="ECO:0000313" key="2">
    <source>
        <dbReference type="Proteomes" id="UP001477278"/>
    </source>
</evidence>
<dbReference type="SUPFAM" id="SSF141571">
    <property type="entry name" value="Pentapeptide repeat-like"/>
    <property type="match status" value="1"/>
</dbReference>